<keyword evidence="2" id="KW-1003">Cell membrane</keyword>
<evidence type="ECO:0000256" key="3">
    <source>
        <dbReference type="ARBA" id="ARBA00022679"/>
    </source>
</evidence>
<evidence type="ECO:0000259" key="9">
    <source>
        <dbReference type="PROSITE" id="PS50109"/>
    </source>
</evidence>
<dbReference type="AlphaFoldDB" id="A0A0P6XVW4"/>
<name>A0A0P6XVW4_9CHLR</name>
<accession>A0A0P6XVW4</accession>
<dbReference type="SUPFAM" id="SSF55781">
    <property type="entry name" value="GAF domain-like"/>
    <property type="match status" value="2"/>
</dbReference>
<dbReference type="CDD" id="cd16917">
    <property type="entry name" value="HATPase_UhpB-NarQ-NarX-like"/>
    <property type="match status" value="1"/>
</dbReference>
<dbReference type="Pfam" id="PF01590">
    <property type="entry name" value="GAF"/>
    <property type="match status" value="1"/>
</dbReference>
<dbReference type="Gene3D" id="1.20.5.1930">
    <property type="match status" value="1"/>
</dbReference>
<dbReference type="STRING" id="229920.ADM99_04705"/>
<proteinExistence type="predicted"/>
<dbReference type="InterPro" id="IPR003018">
    <property type="entry name" value="GAF"/>
</dbReference>
<dbReference type="PANTHER" id="PTHR24421">
    <property type="entry name" value="NITRATE/NITRITE SENSOR PROTEIN NARX-RELATED"/>
    <property type="match status" value="1"/>
</dbReference>
<dbReference type="InterPro" id="IPR003594">
    <property type="entry name" value="HATPase_dom"/>
</dbReference>
<comment type="subcellular location">
    <subcellularLocation>
        <location evidence="1">Cell membrane</location>
        <topology evidence="1">Multi-pass membrane protein</topology>
    </subcellularLocation>
</comment>
<keyword evidence="6" id="KW-1133">Transmembrane helix</keyword>
<dbReference type="InterPro" id="IPR050482">
    <property type="entry name" value="Sensor_HK_TwoCompSys"/>
</dbReference>
<keyword evidence="11" id="KW-1185">Reference proteome</keyword>
<evidence type="ECO:0000256" key="2">
    <source>
        <dbReference type="ARBA" id="ARBA00022475"/>
    </source>
</evidence>
<dbReference type="GO" id="GO:0005886">
    <property type="term" value="C:plasma membrane"/>
    <property type="evidence" value="ECO:0007669"/>
    <property type="project" value="UniProtKB-SubCell"/>
</dbReference>
<dbReference type="InterPro" id="IPR011712">
    <property type="entry name" value="Sig_transdc_His_kin_sub3_dim/P"/>
</dbReference>
<dbReference type="PANTHER" id="PTHR24421:SF37">
    <property type="entry name" value="SENSOR HISTIDINE KINASE NARS"/>
    <property type="match status" value="1"/>
</dbReference>
<dbReference type="SMART" id="SM00065">
    <property type="entry name" value="GAF"/>
    <property type="match status" value="2"/>
</dbReference>
<gene>
    <name evidence="10" type="ORF">ADM99_04705</name>
</gene>
<feature type="domain" description="Histidine kinase" evidence="9">
    <location>
        <begin position="468"/>
        <end position="557"/>
    </location>
</feature>
<dbReference type="RefSeq" id="WP_062421955.1">
    <property type="nucleotide sequence ID" value="NZ_BBYA01000009.1"/>
</dbReference>
<evidence type="ECO:0000256" key="1">
    <source>
        <dbReference type="ARBA" id="ARBA00004651"/>
    </source>
</evidence>
<evidence type="ECO:0000256" key="6">
    <source>
        <dbReference type="ARBA" id="ARBA00022989"/>
    </source>
</evidence>
<evidence type="ECO:0000256" key="7">
    <source>
        <dbReference type="ARBA" id="ARBA00023012"/>
    </source>
</evidence>
<protein>
    <recommendedName>
        <fullName evidence="9">Histidine kinase domain-containing protein</fullName>
    </recommendedName>
</protein>
<dbReference type="Gene3D" id="3.30.565.10">
    <property type="entry name" value="Histidine kinase-like ATPase, C-terminal domain"/>
    <property type="match status" value="1"/>
</dbReference>
<dbReference type="InterPro" id="IPR036890">
    <property type="entry name" value="HATPase_C_sf"/>
</dbReference>
<dbReference type="Pfam" id="PF13185">
    <property type="entry name" value="GAF_2"/>
    <property type="match status" value="1"/>
</dbReference>
<dbReference type="Proteomes" id="UP000050430">
    <property type="component" value="Unassembled WGS sequence"/>
</dbReference>
<dbReference type="InterPro" id="IPR005467">
    <property type="entry name" value="His_kinase_dom"/>
</dbReference>
<dbReference type="PROSITE" id="PS50109">
    <property type="entry name" value="HIS_KIN"/>
    <property type="match status" value="1"/>
</dbReference>
<reference evidence="10 11" key="1">
    <citation type="submission" date="2015-07" db="EMBL/GenBank/DDBJ databases">
        <title>Genome sequence of Leptolinea tardivitalis DSM 16556.</title>
        <authorList>
            <person name="Hemp J."/>
            <person name="Ward L.M."/>
            <person name="Pace L.A."/>
            <person name="Fischer W.W."/>
        </authorList>
    </citation>
    <scope>NUCLEOTIDE SEQUENCE [LARGE SCALE GENOMIC DNA]</scope>
    <source>
        <strain evidence="10 11">YMTK-2</strain>
    </source>
</reference>
<keyword evidence="7" id="KW-0902">Two-component regulatory system</keyword>
<keyword evidence="4" id="KW-0812">Transmembrane</keyword>
<keyword evidence="3" id="KW-0808">Transferase</keyword>
<dbReference type="GO" id="GO:0000155">
    <property type="term" value="F:phosphorelay sensor kinase activity"/>
    <property type="evidence" value="ECO:0007669"/>
    <property type="project" value="InterPro"/>
</dbReference>
<dbReference type="Pfam" id="PF07730">
    <property type="entry name" value="HisKA_3"/>
    <property type="match status" value="1"/>
</dbReference>
<evidence type="ECO:0000256" key="5">
    <source>
        <dbReference type="ARBA" id="ARBA00022777"/>
    </source>
</evidence>
<dbReference type="InterPro" id="IPR029016">
    <property type="entry name" value="GAF-like_dom_sf"/>
</dbReference>
<dbReference type="GO" id="GO:0046983">
    <property type="term" value="F:protein dimerization activity"/>
    <property type="evidence" value="ECO:0007669"/>
    <property type="project" value="InterPro"/>
</dbReference>
<sequence length="559" mass="61785">MAKNSRSSLEQKMMALHQATIQLIQDVSLDSLMERIAAQASELTEARYAAFGMLSDTGKLERFIPIGLSAAELAGMDHQPIGMGLIGELMCSSESIRLKDISTDSRSVGFPVNHPAMRSFLGVPIRQDNRNLGVIFLADKKDGTDFTDSDQNLIEMLAISAAAAIRNARKYDRLIKRDQDMTRRNENLSLLNNMASTLATSTEIDAICKISLTQLMDFLNLKVGEVYLRPEGEKKMKLVLHRGKLIPCLWKEETFSVGRGMVGMTAKTGLPKVLTVNPNDGQELHESVLLNSIHQIASFPLRGRSSVLGVLCVAVLDNRPFTDLDIQFIGAIGSWMGTALENVRYNNNSRRLAVLEERERIGMDLHDGIIQSIYAVGLGLEHARLLLSENPGEAQDRIDQSINGLNNTIRDIRTYILDLRPRQLVDENLMQGLQRLVNEFRANTLAEAHLNGPADGLEKLPASKALALFHICQEALANTAKHAKAKKVEVVVWTTADRALMEIRDNGKGFEMESTRTSLGHGLSNMQTRARNVGGDLELTSEPGMGTTILTWVPFTTEE</sequence>
<organism evidence="10 11">
    <name type="scientific">Leptolinea tardivitalis</name>
    <dbReference type="NCBI Taxonomy" id="229920"/>
    <lineage>
        <taxon>Bacteria</taxon>
        <taxon>Bacillati</taxon>
        <taxon>Chloroflexota</taxon>
        <taxon>Anaerolineae</taxon>
        <taxon>Anaerolineales</taxon>
        <taxon>Anaerolineaceae</taxon>
        <taxon>Leptolinea</taxon>
    </lineage>
</organism>
<comment type="caution">
    <text evidence="10">The sequence shown here is derived from an EMBL/GenBank/DDBJ whole genome shotgun (WGS) entry which is preliminary data.</text>
</comment>
<dbReference type="SMART" id="SM00387">
    <property type="entry name" value="HATPase_c"/>
    <property type="match status" value="1"/>
</dbReference>
<dbReference type="OrthoDB" id="9781904at2"/>
<dbReference type="Gene3D" id="3.30.450.40">
    <property type="match status" value="2"/>
</dbReference>
<dbReference type="Pfam" id="PF02518">
    <property type="entry name" value="HATPase_c"/>
    <property type="match status" value="1"/>
</dbReference>
<evidence type="ECO:0000256" key="8">
    <source>
        <dbReference type="ARBA" id="ARBA00023136"/>
    </source>
</evidence>
<evidence type="ECO:0000313" key="11">
    <source>
        <dbReference type="Proteomes" id="UP000050430"/>
    </source>
</evidence>
<evidence type="ECO:0000313" key="10">
    <source>
        <dbReference type="EMBL" id="KPL73484.1"/>
    </source>
</evidence>
<keyword evidence="5" id="KW-0418">Kinase</keyword>
<dbReference type="EMBL" id="LGCK01000006">
    <property type="protein sequence ID" value="KPL73484.1"/>
    <property type="molecule type" value="Genomic_DNA"/>
</dbReference>
<evidence type="ECO:0000256" key="4">
    <source>
        <dbReference type="ARBA" id="ARBA00022692"/>
    </source>
</evidence>
<dbReference type="SUPFAM" id="SSF55874">
    <property type="entry name" value="ATPase domain of HSP90 chaperone/DNA topoisomerase II/histidine kinase"/>
    <property type="match status" value="1"/>
</dbReference>
<keyword evidence="8" id="KW-0472">Membrane</keyword>